<dbReference type="InterPro" id="IPR001128">
    <property type="entry name" value="Cyt_P450"/>
</dbReference>
<evidence type="ECO:0008006" key="9">
    <source>
        <dbReference type="Google" id="ProtNLM"/>
    </source>
</evidence>
<evidence type="ECO:0000256" key="4">
    <source>
        <dbReference type="ARBA" id="ARBA00023004"/>
    </source>
</evidence>
<evidence type="ECO:0000256" key="1">
    <source>
        <dbReference type="ARBA" id="ARBA00010617"/>
    </source>
</evidence>
<dbReference type="Proteomes" id="UP000631114">
    <property type="component" value="Unassembled WGS sequence"/>
</dbReference>
<keyword evidence="6" id="KW-0503">Monooxygenase</keyword>
<name>A0A835H370_9MAGN</name>
<keyword evidence="8" id="KW-1185">Reference proteome</keyword>
<comment type="cofactor">
    <cofactor evidence="5">
        <name>heme</name>
        <dbReference type="ChEBI" id="CHEBI:30413"/>
    </cofactor>
</comment>
<dbReference type="EMBL" id="JADFTS010000009">
    <property type="protein sequence ID" value="KAF9590817.1"/>
    <property type="molecule type" value="Genomic_DNA"/>
</dbReference>
<comment type="similarity">
    <text evidence="1 6">Belongs to the cytochrome P450 family.</text>
</comment>
<dbReference type="GO" id="GO:0006629">
    <property type="term" value="P:lipid metabolic process"/>
    <property type="evidence" value="ECO:0007669"/>
    <property type="project" value="UniProtKB-ARBA"/>
</dbReference>
<dbReference type="InterPro" id="IPR036396">
    <property type="entry name" value="Cyt_P450_sf"/>
</dbReference>
<dbReference type="GO" id="GO:0044550">
    <property type="term" value="P:secondary metabolite biosynthetic process"/>
    <property type="evidence" value="ECO:0007669"/>
    <property type="project" value="UniProtKB-ARBA"/>
</dbReference>
<keyword evidence="2 5" id="KW-0479">Metal-binding</keyword>
<dbReference type="AlphaFoldDB" id="A0A835H370"/>
<dbReference type="Pfam" id="PF00067">
    <property type="entry name" value="p450"/>
    <property type="match status" value="1"/>
</dbReference>
<dbReference type="GO" id="GO:0016705">
    <property type="term" value="F:oxidoreductase activity, acting on paired donors, with incorporation or reduction of molecular oxygen"/>
    <property type="evidence" value="ECO:0007669"/>
    <property type="project" value="InterPro"/>
</dbReference>
<dbReference type="PANTHER" id="PTHR24296">
    <property type="entry name" value="CYTOCHROME P450"/>
    <property type="match status" value="1"/>
</dbReference>
<dbReference type="Gene3D" id="1.10.630.10">
    <property type="entry name" value="Cytochrome P450"/>
    <property type="match status" value="1"/>
</dbReference>
<evidence type="ECO:0000256" key="6">
    <source>
        <dbReference type="RuleBase" id="RU000461"/>
    </source>
</evidence>
<dbReference type="PROSITE" id="PS00086">
    <property type="entry name" value="CYTOCHROME_P450"/>
    <property type="match status" value="1"/>
</dbReference>
<dbReference type="CDD" id="cd11064">
    <property type="entry name" value="CYP86A"/>
    <property type="match status" value="1"/>
</dbReference>
<keyword evidence="3 6" id="KW-0560">Oxidoreductase</keyword>
<gene>
    <name evidence="7" type="ORF">IFM89_038539</name>
</gene>
<keyword evidence="4 5" id="KW-0408">Iron</keyword>
<dbReference type="GO" id="GO:0020037">
    <property type="term" value="F:heme binding"/>
    <property type="evidence" value="ECO:0007669"/>
    <property type="project" value="InterPro"/>
</dbReference>
<dbReference type="GO" id="GO:0005506">
    <property type="term" value="F:iron ion binding"/>
    <property type="evidence" value="ECO:0007669"/>
    <property type="project" value="InterPro"/>
</dbReference>
<keyword evidence="5 6" id="KW-0349">Heme</keyword>
<organism evidence="7 8">
    <name type="scientific">Coptis chinensis</name>
    <dbReference type="NCBI Taxonomy" id="261450"/>
    <lineage>
        <taxon>Eukaryota</taxon>
        <taxon>Viridiplantae</taxon>
        <taxon>Streptophyta</taxon>
        <taxon>Embryophyta</taxon>
        <taxon>Tracheophyta</taxon>
        <taxon>Spermatophyta</taxon>
        <taxon>Magnoliopsida</taxon>
        <taxon>Ranunculales</taxon>
        <taxon>Ranunculaceae</taxon>
        <taxon>Coptidoideae</taxon>
        <taxon>Coptis</taxon>
    </lineage>
</organism>
<evidence type="ECO:0000313" key="7">
    <source>
        <dbReference type="EMBL" id="KAF9590817.1"/>
    </source>
</evidence>
<feature type="binding site" description="axial binding residue" evidence="5">
    <location>
        <position position="402"/>
    </location>
    <ligand>
        <name>heme</name>
        <dbReference type="ChEBI" id="CHEBI:30413"/>
    </ligand>
    <ligandPart>
        <name>Fe</name>
        <dbReference type="ChEBI" id="CHEBI:18248"/>
    </ligandPart>
</feature>
<dbReference type="GO" id="GO:0004497">
    <property type="term" value="F:monooxygenase activity"/>
    <property type="evidence" value="ECO:0007669"/>
    <property type="project" value="UniProtKB-KW"/>
</dbReference>
<evidence type="ECO:0000256" key="3">
    <source>
        <dbReference type="ARBA" id="ARBA00023002"/>
    </source>
</evidence>
<dbReference type="PRINTS" id="PR00463">
    <property type="entry name" value="EP450I"/>
</dbReference>
<comment type="caution">
    <text evidence="7">The sequence shown here is derived from an EMBL/GenBank/DDBJ whole genome shotgun (WGS) entry which is preliminary data.</text>
</comment>
<dbReference type="InterPro" id="IPR017972">
    <property type="entry name" value="Cyt_P450_CS"/>
</dbReference>
<protein>
    <recommendedName>
        <fullName evidence="9">Cytochrome P450</fullName>
    </recommendedName>
</protein>
<dbReference type="PRINTS" id="PR00385">
    <property type="entry name" value="P450"/>
</dbReference>
<evidence type="ECO:0000313" key="8">
    <source>
        <dbReference type="Proteomes" id="UP000631114"/>
    </source>
</evidence>
<sequence>MTEIFSSLGKGSFFVDGGFFSNLRYIVTCHPQNLEYILKTNFDNFPKGSDFNEVFDLLGDGIFNADNELWRSQRKVAHGCFSSANFRNLVAKSTRKVIEDQLVPFFAHVAKEGTIIDLQDVCKRFAFDSNMGTILGGDEKYLSIGLPVNELADAVDDAQEAIFYRHVIPKLLWKFLRLLSVGRERKLARAWKSVDVSLGKYISQTRENLLRGVETSDLLSMHIKSQDELFRDDKFLRDAMLNLFIAGRDTIASGLIWFLWLVVKTPRVQAKILYELELIFSKKNNELQCGGIPRTKTPVVFDSEDLKGLVYLHAALCESLRLYPPLPLNSKAVLKEDVLPDGTRVKPGMQIILSFYSEGKMPWIWGEDSLEFKPERWINEEGKLKHEPFSKFFVFNAGPRTCIGKDISFTQMKAAVAAILFNFSIELVEHHPVCPKPFINLHMKYGLLVRIIEK</sequence>
<reference evidence="7 8" key="1">
    <citation type="submission" date="2020-10" db="EMBL/GenBank/DDBJ databases">
        <title>The Coptis chinensis genome and diversification of protoberbering-type alkaloids.</title>
        <authorList>
            <person name="Wang B."/>
            <person name="Shu S."/>
            <person name="Song C."/>
            <person name="Liu Y."/>
        </authorList>
    </citation>
    <scope>NUCLEOTIDE SEQUENCE [LARGE SCALE GENOMIC DNA]</scope>
    <source>
        <strain evidence="7">HL-2020</strain>
        <tissue evidence="7">Leaf</tissue>
    </source>
</reference>
<evidence type="ECO:0000256" key="5">
    <source>
        <dbReference type="PIRSR" id="PIRSR602401-1"/>
    </source>
</evidence>
<dbReference type="OrthoDB" id="1470350at2759"/>
<accession>A0A835H370</accession>
<evidence type="ECO:0000256" key="2">
    <source>
        <dbReference type="ARBA" id="ARBA00022723"/>
    </source>
</evidence>
<dbReference type="InterPro" id="IPR002401">
    <property type="entry name" value="Cyt_P450_E_grp-I"/>
</dbReference>
<dbReference type="SUPFAM" id="SSF48264">
    <property type="entry name" value="Cytochrome P450"/>
    <property type="match status" value="1"/>
</dbReference>
<proteinExistence type="inferred from homology"/>